<dbReference type="AlphaFoldDB" id="A0A645EV61"/>
<reference evidence="2" key="1">
    <citation type="submission" date="2019-08" db="EMBL/GenBank/DDBJ databases">
        <authorList>
            <person name="Kucharzyk K."/>
            <person name="Murdoch R.W."/>
            <person name="Higgins S."/>
            <person name="Loffler F."/>
        </authorList>
    </citation>
    <scope>NUCLEOTIDE SEQUENCE</scope>
</reference>
<proteinExistence type="predicted"/>
<organism evidence="2">
    <name type="scientific">bioreactor metagenome</name>
    <dbReference type="NCBI Taxonomy" id="1076179"/>
    <lineage>
        <taxon>unclassified sequences</taxon>
        <taxon>metagenomes</taxon>
        <taxon>ecological metagenomes</taxon>
    </lineage>
</organism>
<feature type="domain" description="Phosphoribosyltransferase" evidence="1">
    <location>
        <begin position="1"/>
        <end position="53"/>
    </location>
</feature>
<dbReference type="Pfam" id="PF14681">
    <property type="entry name" value="UPRTase"/>
    <property type="match status" value="1"/>
</dbReference>
<dbReference type="EMBL" id="VSSQ01051816">
    <property type="protein sequence ID" value="MPN05928.1"/>
    <property type="molecule type" value="Genomic_DNA"/>
</dbReference>
<evidence type="ECO:0000259" key="1">
    <source>
        <dbReference type="Pfam" id="PF14681"/>
    </source>
</evidence>
<protein>
    <recommendedName>
        <fullName evidence="1">Phosphoribosyltransferase domain-containing protein</fullName>
    </recommendedName>
</protein>
<dbReference type="InterPro" id="IPR000836">
    <property type="entry name" value="PRTase_dom"/>
</dbReference>
<dbReference type="SUPFAM" id="SSF53271">
    <property type="entry name" value="PRTase-like"/>
    <property type="match status" value="1"/>
</dbReference>
<sequence>MASVISSQYAIDYLKKHLQDTDITVWTAAIDPELDAHSYIIPGLGDAGDLAFGQKL</sequence>
<gene>
    <name evidence="2" type="ORF">SDC9_153182</name>
</gene>
<accession>A0A645EV61</accession>
<dbReference type="Gene3D" id="3.40.50.2020">
    <property type="match status" value="1"/>
</dbReference>
<evidence type="ECO:0000313" key="2">
    <source>
        <dbReference type="EMBL" id="MPN05928.1"/>
    </source>
</evidence>
<name>A0A645EV61_9ZZZZ</name>
<dbReference type="InterPro" id="IPR029057">
    <property type="entry name" value="PRTase-like"/>
</dbReference>
<comment type="caution">
    <text evidence="2">The sequence shown here is derived from an EMBL/GenBank/DDBJ whole genome shotgun (WGS) entry which is preliminary data.</text>
</comment>